<reference evidence="1" key="1">
    <citation type="submission" date="2023-04" db="EMBL/GenBank/DDBJ databases">
        <title>Ambrosiozyma monospora NBRC 10751.</title>
        <authorList>
            <person name="Ichikawa N."/>
            <person name="Sato H."/>
            <person name="Tonouchi N."/>
        </authorList>
    </citation>
    <scope>NUCLEOTIDE SEQUENCE</scope>
    <source>
        <strain evidence="1">NBRC 10751</strain>
    </source>
</reference>
<evidence type="ECO:0000313" key="2">
    <source>
        <dbReference type="Proteomes" id="UP001165064"/>
    </source>
</evidence>
<gene>
    <name evidence="1" type="ORF">Amon02_000884300</name>
</gene>
<organism evidence="1 2">
    <name type="scientific">Ambrosiozyma monospora</name>
    <name type="common">Yeast</name>
    <name type="synonym">Endomycopsis monosporus</name>
    <dbReference type="NCBI Taxonomy" id="43982"/>
    <lineage>
        <taxon>Eukaryota</taxon>
        <taxon>Fungi</taxon>
        <taxon>Dikarya</taxon>
        <taxon>Ascomycota</taxon>
        <taxon>Saccharomycotina</taxon>
        <taxon>Pichiomycetes</taxon>
        <taxon>Pichiales</taxon>
        <taxon>Pichiaceae</taxon>
        <taxon>Ambrosiozyma</taxon>
    </lineage>
</organism>
<comment type="caution">
    <text evidence="1">The sequence shown here is derived from an EMBL/GenBank/DDBJ whole genome shotgun (WGS) entry which is preliminary data.</text>
</comment>
<protein>
    <submittedName>
        <fullName evidence="1">Unnamed protein product</fullName>
    </submittedName>
</protein>
<dbReference type="Proteomes" id="UP001165064">
    <property type="component" value="Unassembled WGS sequence"/>
</dbReference>
<keyword evidence="2" id="KW-1185">Reference proteome</keyword>
<accession>A0ACB5TMH2</accession>
<name>A0ACB5TMH2_AMBMO</name>
<evidence type="ECO:0000313" key="1">
    <source>
        <dbReference type="EMBL" id="GME91131.1"/>
    </source>
</evidence>
<sequence>MNWKNQYYKDKVHFSIDDEDKLRDMTENYLEGLQWVLYYYYRGIASWPWYYRYHYAPRISDVAKGLNVKINFELGKPFRPFEQLMGVLPARSRALIPPCYRELMVDPKSPIIDFYPSDCDIDMNGKTAPWEAVVLLSFVDQKRLIEAMAPYESKLTPEEKKRNSFGKDLIFHYNPQVKKMISSPIPTAFSDFESHTIEDVFELPKTEGVTFRGGLCEGAKVGKELLAGFPTLKTLPFKAHMEYAALVVFQQPARSTSLILTIRNMYAGLTVEQFAKEYAGELVYVNWPFLQEAKVMYVTDNLMKYERTKFGNTTKVVSSPLENFEIDEFNKKRKEIYKRMLIKEG</sequence>
<dbReference type="EMBL" id="BSXS01008011">
    <property type="protein sequence ID" value="GME91131.1"/>
    <property type="molecule type" value="Genomic_DNA"/>
</dbReference>
<proteinExistence type="predicted"/>